<keyword evidence="2" id="KW-0808">Transferase</keyword>
<gene>
    <name evidence="5" type="ORF">SAMN02745218_00923</name>
</gene>
<dbReference type="SUPFAM" id="SSF55890">
    <property type="entry name" value="Sporulation response regulatory protein Spo0B"/>
    <property type="match status" value="1"/>
</dbReference>
<evidence type="ECO:0000313" key="5">
    <source>
        <dbReference type="EMBL" id="SHE86046.1"/>
    </source>
</evidence>
<evidence type="ECO:0000259" key="4">
    <source>
        <dbReference type="Pfam" id="PF14689"/>
    </source>
</evidence>
<dbReference type="Gene3D" id="1.10.287.130">
    <property type="match status" value="1"/>
</dbReference>
<dbReference type="InterPro" id="IPR039506">
    <property type="entry name" value="SPOB_a"/>
</dbReference>
<evidence type="ECO:0000313" key="6">
    <source>
        <dbReference type="Proteomes" id="UP000184196"/>
    </source>
</evidence>
<evidence type="ECO:0000256" key="2">
    <source>
        <dbReference type="ARBA" id="ARBA00022679"/>
    </source>
</evidence>
<keyword evidence="6" id="KW-1185">Reference proteome</keyword>
<dbReference type="EMBL" id="FQUW01000010">
    <property type="protein sequence ID" value="SHE86046.1"/>
    <property type="molecule type" value="Genomic_DNA"/>
</dbReference>
<reference evidence="6" key="1">
    <citation type="submission" date="2016-11" db="EMBL/GenBank/DDBJ databases">
        <authorList>
            <person name="Varghese N."/>
            <person name="Submissions S."/>
        </authorList>
    </citation>
    <scope>NUCLEOTIDE SEQUENCE [LARGE SCALE GENOMIC DNA]</scope>
    <source>
        <strain evidence="6">DSM 11792</strain>
    </source>
</reference>
<protein>
    <submittedName>
        <fullName evidence="5">Sensor_kinase_SpoOB-type, alpha-helical domain</fullName>
    </submittedName>
</protein>
<feature type="domain" description="SpoOB alpha-helical" evidence="4">
    <location>
        <begin position="2"/>
        <end position="54"/>
    </location>
</feature>
<dbReference type="AlphaFoldDB" id="A0A1M4WXT5"/>
<dbReference type="GO" id="GO:0000155">
    <property type="term" value="F:phosphorelay sensor kinase activity"/>
    <property type="evidence" value="ECO:0007669"/>
    <property type="project" value="InterPro"/>
</dbReference>
<evidence type="ECO:0000256" key="1">
    <source>
        <dbReference type="ARBA" id="ARBA00022553"/>
    </source>
</evidence>
<name>A0A1M4WXT5_9FIRM</name>
<dbReference type="Pfam" id="PF14689">
    <property type="entry name" value="SPOB_a"/>
    <property type="match status" value="1"/>
</dbReference>
<dbReference type="Proteomes" id="UP000184196">
    <property type="component" value="Unassembled WGS sequence"/>
</dbReference>
<accession>A0A1M4WXT5</accession>
<keyword evidence="1" id="KW-0597">Phosphoprotein</keyword>
<dbReference type="RefSeq" id="WP_073163562.1">
    <property type="nucleotide sequence ID" value="NZ_FQUW01000010.1"/>
</dbReference>
<keyword evidence="3 5" id="KW-0418">Kinase</keyword>
<sequence>MELQSLLEFIRLQRHDFLNHLQVISGFIQMNKGEQAREYLLGVARELERLGRVIHLQMPEATAAFLAALARGNRLQVEVDYDIRCHLGSCAVPGARVGRALETAFQRVLSFLSPPEVRMRRLEIILQESGECYTCQLVFPSGGFPGVEEELQPLKDILSGQDGRVEMGEIWRDNGKFFEVLLFFPRREP</sequence>
<dbReference type="InterPro" id="IPR016120">
    <property type="entry name" value="Sig_transdc_His_kin_SpoOB"/>
</dbReference>
<evidence type="ECO:0000256" key="3">
    <source>
        <dbReference type="ARBA" id="ARBA00022777"/>
    </source>
</evidence>
<proteinExistence type="predicted"/>
<organism evidence="5 6">
    <name type="scientific">Desulfofundulus australicus DSM 11792</name>
    <dbReference type="NCBI Taxonomy" id="1121425"/>
    <lineage>
        <taxon>Bacteria</taxon>
        <taxon>Bacillati</taxon>
        <taxon>Bacillota</taxon>
        <taxon>Clostridia</taxon>
        <taxon>Eubacteriales</taxon>
        <taxon>Peptococcaceae</taxon>
        <taxon>Desulfofundulus</taxon>
    </lineage>
</organism>